<dbReference type="SUPFAM" id="SSF53633">
    <property type="entry name" value="Carbamate kinase-like"/>
    <property type="match status" value="1"/>
</dbReference>
<dbReference type="PANTHER" id="PTHR43654:SF1">
    <property type="entry name" value="ISOPENTENYL PHOSPHATE KINASE"/>
    <property type="match status" value="1"/>
</dbReference>
<evidence type="ECO:0000256" key="3">
    <source>
        <dbReference type="ARBA" id="ARBA00022777"/>
    </source>
</evidence>
<dbReference type="PANTHER" id="PTHR43654">
    <property type="entry name" value="GLUTAMATE 5-KINASE"/>
    <property type="match status" value="1"/>
</dbReference>
<feature type="domain" description="Aspartate/glutamate/uridylate kinase" evidence="5">
    <location>
        <begin position="25"/>
        <end position="140"/>
    </location>
</feature>
<protein>
    <recommendedName>
        <fullName evidence="5">Aspartate/glutamate/uridylate kinase domain-containing protein</fullName>
    </recommendedName>
</protein>
<dbReference type="Pfam" id="PF00696">
    <property type="entry name" value="AA_kinase"/>
    <property type="match status" value="1"/>
</dbReference>
<sequence length="151" mass="15543">MAGRDEHGERGGSDAAVNGPAVAQIVKIGGAALTDKGTPECLREGALRDTARMLRRVMDGNGPARRLVVVHGAGSFGHIQASRSGVAGGGLDSDAVRRGFVETRLSVTKLNHHVVAALAKEGLPAVGVPICGYWTTSNRQAGCQGWLSGCC</sequence>
<keyword evidence="7" id="KW-1185">Reference proteome</keyword>
<keyword evidence="2" id="KW-0547">Nucleotide-binding</keyword>
<name>A0A8S1IWL3_9CHLO</name>
<dbReference type="OrthoDB" id="1934954at2759"/>
<dbReference type="EMBL" id="CAJHUC010000754">
    <property type="protein sequence ID" value="CAD7698073.1"/>
    <property type="molecule type" value="Genomic_DNA"/>
</dbReference>
<dbReference type="GO" id="GO:0016301">
    <property type="term" value="F:kinase activity"/>
    <property type="evidence" value="ECO:0007669"/>
    <property type="project" value="UniProtKB-KW"/>
</dbReference>
<evidence type="ECO:0000313" key="7">
    <source>
        <dbReference type="Proteomes" id="UP000708148"/>
    </source>
</evidence>
<gene>
    <name evidence="6" type="ORF">OSTQU699_LOCUS3434</name>
</gene>
<accession>A0A8S1IWL3</accession>
<dbReference type="GO" id="GO:0016114">
    <property type="term" value="P:terpenoid biosynthetic process"/>
    <property type="evidence" value="ECO:0007669"/>
    <property type="project" value="TreeGrafter"/>
</dbReference>
<evidence type="ECO:0000313" key="6">
    <source>
        <dbReference type="EMBL" id="CAD7698073.1"/>
    </source>
</evidence>
<dbReference type="GO" id="GO:0005829">
    <property type="term" value="C:cytosol"/>
    <property type="evidence" value="ECO:0007669"/>
    <property type="project" value="TreeGrafter"/>
</dbReference>
<dbReference type="AlphaFoldDB" id="A0A8S1IWL3"/>
<dbReference type="Gene3D" id="3.40.1160.10">
    <property type="entry name" value="Acetylglutamate kinase-like"/>
    <property type="match status" value="1"/>
</dbReference>
<keyword evidence="3" id="KW-0418">Kinase</keyword>
<evidence type="ECO:0000256" key="1">
    <source>
        <dbReference type="ARBA" id="ARBA00022679"/>
    </source>
</evidence>
<reference evidence="6" key="1">
    <citation type="submission" date="2020-12" db="EMBL/GenBank/DDBJ databases">
        <authorList>
            <person name="Iha C."/>
        </authorList>
    </citation>
    <scope>NUCLEOTIDE SEQUENCE</scope>
</reference>
<proteinExistence type="predicted"/>
<dbReference type="GO" id="GO:0005524">
    <property type="term" value="F:ATP binding"/>
    <property type="evidence" value="ECO:0007669"/>
    <property type="project" value="UniProtKB-KW"/>
</dbReference>
<dbReference type="Proteomes" id="UP000708148">
    <property type="component" value="Unassembled WGS sequence"/>
</dbReference>
<keyword evidence="4" id="KW-0067">ATP-binding</keyword>
<dbReference type="InterPro" id="IPR036393">
    <property type="entry name" value="AceGlu_kinase-like_sf"/>
</dbReference>
<evidence type="ECO:0000259" key="5">
    <source>
        <dbReference type="Pfam" id="PF00696"/>
    </source>
</evidence>
<evidence type="ECO:0000256" key="4">
    <source>
        <dbReference type="ARBA" id="ARBA00022840"/>
    </source>
</evidence>
<comment type="caution">
    <text evidence="6">The sequence shown here is derived from an EMBL/GenBank/DDBJ whole genome shotgun (WGS) entry which is preliminary data.</text>
</comment>
<dbReference type="GO" id="GO:0102043">
    <property type="term" value="F:isopentenyl phosphate kinase activity"/>
    <property type="evidence" value="ECO:0007669"/>
    <property type="project" value="TreeGrafter"/>
</dbReference>
<evidence type="ECO:0000256" key="2">
    <source>
        <dbReference type="ARBA" id="ARBA00022741"/>
    </source>
</evidence>
<dbReference type="InterPro" id="IPR001048">
    <property type="entry name" value="Asp/Glu/Uridylate_kinase"/>
</dbReference>
<organism evidence="6 7">
    <name type="scientific">Ostreobium quekettii</name>
    <dbReference type="NCBI Taxonomy" id="121088"/>
    <lineage>
        <taxon>Eukaryota</taxon>
        <taxon>Viridiplantae</taxon>
        <taxon>Chlorophyta</taxon>
        <taxon>core chlorophytes</taxon>
        <taxon>Ulvophyceae</taxon>
        <taxon>TCBD clade</taxon>
        <taxon>Bryopsidales</taxon>
        <taxon>Ostreobineae</taxon>
        <taxon>Ostreobiaceae</taxon>
        <taxon>Ostreobium</taxon>
    </lineage>
</organism>
<keyword evidence="1" id="KW-0808">Transferase</keyword>